<gene>
    <name evidence="2" type="ORF">C9374_003563</name>
</gene>
<organism evidence="2 3">
    <name type="scientific">Naegleria lovaniensis</name>
    <name type="common">Amoeba</name>
    <dbReference type="NCBI Taxonomy" id="51637"/>
    <lineage>
        <taxon>Eukaryota</taxon>
        <taxon>Discoba</taxon>
        <taxon>Heterolobosea</taxon>
        <taxon>Tetramitia</taxon>
        <taxon>Eutetramitia</taxon>
        <taxon>Vahlkampfiidae</taxon>
        <taxon>Naegleria</taxon>
    </lineage>
</organism>
<name>A0AA88H5C8_NAELO</name>
<feature type="compositionally biased region" description="Basic residues" evidence="1">
    <location>
        <begin position="111"/>
        <end position="124"/>
    </location>
</feature>
<feature type="region of interest" description="Disordered" evidence="1">
    <location>
        <begin position="96"/>
        <end position="132"/>
    </location>
</feature>
<dbReference type="EMBL" id="PYSW02000001">
    <property type="protein sequence ID" value="KAG2393799.1"/>
    <property type="molecule type" value="Genomic_DNA"/>
</dbReference>
<evidence type="ECO:0000313" key="3">
    <source>
        <dbReference type="Proteomes" id="UP000816034"/>
    </source>
</evidence>
<dbReference type="RefSeq" id="XP_044555693.1">
    <property type="nucleotide sequence ID" value="XM_044693105.1"/>
</dbReference>
<evidence type="ECO:0000256" key="1">
    <source>
        <dbReference type="SAM" id="MobiDB-lite"/>
    </source>
</evidence>
<feature type="compositionally biased region" description="Polar residues" evidence="1">
    <location>
        <begin position="180"/>
        <end position="198"/>
    </location>
</feature>
<keyword evidence="3" id="KW-1185">Reference proteome</keyword>
<reference evidence="2 3" key="1">
    <citation type="journal article" date="2018" name="BMC Genomics">
        <title>The genome of Naegleria lovaniensis, the basis for a comparative approach to unravel pathogenicity factors of the human pathogenic amoeba N. fowleri.</title>
        <authorList>
            <person name="Liechti N."/>
            <person name="Schurch N."/>
            <person name="Bruggmann R."/>
            <person name="Wittwer M."/>
        </authorList>
    </citation>
    <scope>NUCLEOTIDE SEQUENCE [LARGE SCALE GENOMIC DNA]</scope>
    <source>
        <strain evidence="2 3">ATCC 30569</strain>
    </source>
</reference>
<sequence>MPSIHPSFFFPLCWLPSPQHDHYFSTSYKCNSNVRIRLHELYTHQLREQREKKRKSLLEQHQPSNAAAVAHLCYNPHAMCVSSQDVTMKHTNMMTDHHSHHLHHSQQSNAHPKRNHHPHQHFHEKKQPSFGDEDTMEMISKNLQMLQDQDGDLEMHDCSTMTKIHESTMMQQQQQQQQQLSLSILAPSSTSTFSQSENGAAHSKTGQRK</sequence>
<proteinExistence type="predicted"/>
<dbReference type="Proteomes" id="UP000816034">
    <property type="component" value="Unassembled WGS sequence"/>
</dbReference>
<feature type="region of interest" description="Disordered" evidence="1">
    <location>
        <begin position="166"/>
        <end position="209"/>
    </location>
</feature>
<dbReference type="GeneID" id="68096018"/>
<accession>A0AA88H5C8</accession>
<evidence type="ECO:0000313" key="2">
    <source>
        <dbReference type="EMBL" id="KAG2393799.1"/>
    </source>
</evidence>
<comment type="caution">
    <text evidence="2">The sequence shown here is derived from an EMBL/GenBank/DDBJ whole genome shotgun (WGS) entry which is preliminary data.</text>
</comment>
<dbReference type="AlphaFoldDB" id="A0AA88H5C8"/>
<protein>
    <submittedName>
        <fullName evidence="2">Uncharacterized protein</fullName>
    </submittedName>
</protein>